<dbReference type="SUPFAM" id="SSF46938">
    <property type="entry name" value="CRAL/TRIO N-terminal domain"/>
    <property type="match status" value="1"/>
</dbReference>
<feature type="compositionally biased region" description="Polar residues" evidence="1">
    <location>
        <begin position="61"/>
        <end position="85"/>
    </location>
</feature>
<dbReference type="EMBL" id="JWZX01003094">
    <property type="protein sequence ID" value="KOO24429.1"/>
    <property type="molecule type" value="Genomic_DNA"/>
</dbReference>
<dbReference type="PANTHER" id="PTHR45657">
    <property type="entry name" value="CRAL-TRIO DOMAIN-CONTAINING PROTEIN YKL091C-RELATED"/>
    <property type="match status" value="1"/>
</dbReference>
<sequence>MGICASKADASAQTVEPPATTNKDDVPSTSELTSKSGSLPPRAANLDLPPAEPVKAAAAENTNGASTTVELTPDQTSRSRLSAQVVTAADDDDSSGPVIVVDARVSAAGTSITPQPPTAARLAAISKAVQGARDKATDAWVGATAALLSPQKADSETDGDSYASATEHPEHPKDPIVPEPVPNVQGSALGSAPGSGRAGAVETSTISPGDVQVDAGAADSSAAESANSSRDAKGQLSAYQRSMAPELVAVWEEAQNFTEEQNATMEEFRAELVKEGLMQEWMNNKPTWYRFCQARGWEVAKALVMIKDTLAWRKEMGMDYVDTEQGPTPRFLIDFVYPELAEVKKCYHFSHHKTDKNGMPVYFDRLGDLNYSAMIAIEGSTPDRVLKYFTWYAEATWFYRLPAASLKCGRYVGKGLYVMDLSGFALSKHFTKETRTFIQAFIKTASDNYPETIYKTYIINAPMLFRTAWAFVSNLLDARQKAKFSILGGPREYLPKLLEVMDKEDIPVQFGGTDTSCNFYEEQGPWQELMPSKAGPRVK</sequence>
<dbReference type="OrthoDB" id="1434354at2759"/>
<dbReference type="InterPro" id="IPR001251">
    <property type="entry name" value="CRAL-TRIO_dom"/>
</dbReference>
<dbReference type="AlphaFoldDB" id="A0A0M0JCX5"/>
<evidence type="ECO:0000259" key="2">
    <source>
        <dbReference type="PROSITE" id="PS50191"/>
    </source>
</evidence>
<accession>A0A0M0JCX5</accession>
<dbReference type="Proteomes" id="UP000037460">
    <property type="component" value="Unassembled WGS sequence"/>
</dbReference>
<organism evidence="3 4">
    <name type="scientific">Chrysochromulina tobinii</name>
    <dbReference type="NCBI Taxonomy" id="1460289"/>
    <lineage>
        <taxon>Eukaryota</taxon>
        <taxon>Haptista</taxon>
        <taxon>Haptophyta</taxon>
        <taxon>Prymnesiophyceae</taxon>
        <taxon>Prymnesiales</taxon>
        <taxon>Chrysochromulinaceae</taxon>
        <taxon>Chrysochromulina</taxon>
    </lineage>
</organism>
<evidence type="ECO:0000256" key="1">
    <source>
        <dbReference type="SAM" id="MobiDB-lite"/>
    </source>
</evidence>
<feature type="compositionally biased region" description="Basic and acidic residues" evidence="1">
    <location>
        <begin position="167"/>
        <end position="176"/>
    </location>
</feature>
<feature type="compositionally biased region" description="Low complexity" evidence="1">
    <location>
        <begin position="214"/>
        <end position="229"/>
    </location>
</feature>
<keyword evidence="4" id="KW-1185">Reference proteome</keyword>
<proteinExistence type="predicted"/>
<feature type="region of interest" description="Disordered" evidence="1">
    <location>
        <begin position="1"/>
        <end position="96"/>
    </location>
</feature>
<evidence type="ECO:0000313" key="4">
    <source>
        <dbReference type="Proteomes" id="UP000037460"/>
    </source>
</evidence>
<reference evidence="4" key="1">
    <citation type="journal article" date="2015" name="PLoS Genet.">
        <title>Genome Sequence and Transcriptome Analyses of Chrysochromulina tobin: Metabolic Tools for Enhanced Algal Fitness in the Prominent Order Prymnesiales (Haptophyceae).</title>
        <authorList>
            <person name="Hovde B.T."/>
            <person name="Deodato C.R."/>
            <person name="Hunsperger H.M."/>
            <person name="Ryken S.A."/>
            <person name="Yost W."/>
            <person name="Jha R.K."/>
            <person name="Patterson J."/>
            <person name="Monnat R.J. Jr."/>
            <person name="Barlow S.B."/>
            <person name="Starkenburg S.R."/>
            <person name="Cattolico R.A."/>
        </authorList>
    </citation>
    <scope>NUCLEOTIDE SEQUENCE</scope>
    <source>
        <strain evidence="4">CCMP291</strain>
    </source>
</reference>
<feature type="domain" description="CRAL-TRIO" evidence="2">
    <location>
        <begin position="339"/>
        <end position="518"/>
    </location>
</feature>
<dbReference type="CDD" id="cd00170">
    <property type="entry name" value="SEC14"/>
    <property type="match status" value="1"/>
</dbReference>
<gene>
    <name evidence="3" type="ORF">Ctob_013480</name>
</gene>
<dbReference type="Pfam" id="PF00650">
    <property type="entry name" value="CRAL_TRIO"/>
    <property type="match status" value="1"/>
</dbReference>
<dbReference type="SUPFAM" id="SSF52087">
    <property type="entry name" value="CRAL/TRIO domain"/>
    <property type="match status" value="1"/>
</dbReference>
<dbReference type="PROSITE" id="PS50191">
    <property type="entry name" value="CRAL_TRIO"/>
    <property type="match status" value="1"/>
</dbReference>
<comment type="caution">
    <text evidence="3">The sequence shown here is derived from an EMBL/GenBank/DDBJ whole genome shotgun (WGS) entry which is preliminary data.</text>
</comment>
<dbReference type="PANTHER" id="PTHR45657:SF1">
    <property type="entry name" value="CRAL-TRIO DOMAIN-CONTAINING PROTEIN YKL091C-RELATED"/>
    <property type="match status" value="1"/>
</dbReference>
<feature type="region of interest" description="Disordered" evidence="1">
    <location>
        <begin position="150"/>
        <end position="238"/>
    </location>
</feature>
<dbReference type="Gene3D" id="3.40.525.10">
    <property type="entry name" value="CRAL-TRIO lipid binding domain"/>
    <property type="match status" value="1"/>
</dbReference>
<dbReference type="SMART" id="SM00516">
    <property type="entry name" value="SEC14"/>
    <property type="match status" value="1"/>
</dbReference>
<evidence type="ECO:0000313" key="3">
    <source>
        <dbReference type="EMBL" id="KOO24429.1"/>
    </source>
</evidence>
<protein>
    <submittedName>
        <fullName evidence="3">Sec14 cytosolic factor</fullName>
    </submittedName>
</protein>
<dbReference type="InterPro" id="IPR036865">
    <property type="entry name" value="CRAL-TRIO_dom_sf"/>
</dbReference>
<feature type="compositionally biased region" description="Polar residues" evidence="1">
    <location>
        <begin position="27"/>
        <end position="37"/>
    </location>
</feature>
<dbReference type="InterPro" id="IPR051026">
    <property type="entry name" value="PI/PC_transfer"/>
</dbReference>
<name>A0A0M0JCX5_9EUKA</name>
<dbReference type="InterPro" id="IPR036273">
    <property type="entry name" value="CRAL/TRIO_N_dom_sf"/>
</dbReference>